<feature type="transmembrane region" description="Helical" evidence="1">
    <location>
        <begin position="62"/>
        <end position="86"/>
    </location>
</feature>
<dbReference type="EMBL" id="META01000001">
    <property type="protein sequence ID" value="OGB74506.1"/>
    <property type="molecule type" value="Genomic_DNA"/>
</dbReference>
<name>A0A1F4NT32_UNCK3</name>
<keyword evidence="1" id="KW-0472">Membrane</keyword>
<keyword evidence="1" id="KW-0812">Transmembrane</keyword>
<gene>
    <name evidence="2" type="ORF">A2V68_02745</name>
</gene>
<dbReference type="STRING" id="1798535.A2V68_02745"/>
<evidence type="ECO:0000313" key="2">
    <source>
        <dbReference type="EMBL" id="OGB74506.1"/>
    </source>
</evidence>
<dbReference type="AlphaFoldDB" id="A0A1F4NT32"/>
<keyword evidence="1" id="KW-1133">Transmembrane helix</keyword>
<evidence type="ECO:0000313" key="3">
    <source>
        <dbReference type="Proteomes" id="UP000176651"/>
    </source>
</evidence>
<feature type="transmembrane region" description="Helical" evidence="1">
    <location>
        <begin position="14"/>
        <end position="42"/>
    </location>
</feature>
<evidence type="ECO:0008006" key="4">
    <source>
        <dbReference type="Google" id="ProtNLM"/>
    </source>
</evidence>
<proteinExistence type="predicted"/>
<sequence>MEDRMRDRVDAHKLGLIVGFFVAIIHLIWALLVLGGVAQGFMDWIFGLHMISNPFMVATFGWGTAIWLLIVVFVVGYILGWILAWVHNAVHQGKKKK</sequence>
<evidence type="ECO:0000256" key="1">
    <source>
        <dbReference type="SAM" id="Phobius"/>
    </source>
</evidence>
<organism evidence="2 3">
    <name type="scientific">candidate division Kazan bacterium RBG_13_50_9</name>
    <dbReference type="NCBI Taxonomy" id="1798535"/>
    <lineage>
        <taxon>Bacteria</taxon>
        <taxon>Bacteria division Kazan-3B-28</taxon>
    </lineage>
</organism>
<comment type="caution">
    <text evidence="2">The sequence shown here is derived from an EMBL/GenBank/DDBJ whole genome shotgun (WGS) entry which is preliminary data.</text>
</comment>
<reference evidence="2 3" key="1">
    <citation type="journal article" date="2016" name="Nat. Commun.">
        <title>Thousands of microbial genomes shed light on interconnected biogeochemical processes in an aquifer system.</title>
        <authorList>
            <person name="Anantharaman K."/>
            <person name="Brown C.T."/>
            <person name="Hug L.A."/>
            <person name="Sharon I."/>
            <person name="Castelle C.J."/>
            <person name="Probst A.J."/>
            <person name="Thomas B.C."/>
            <person name="Singh A."/>
            <person name="Wilkins M.J."/>
            <person name="Karaoz U."/>
            <person name="Brodie E.L."/>
            <person name="Williams K.H."/>
            <person name="Hubbard S.S."/>
            <person name="Banfield J.F."/>
        </authorList>
    </citation>
    <scope>NUCLEOTIDE SEQUENCE [LARGE SCALE GENOMIC DNA]</scope>
</reference>
<dbReference type="Proteomes" id="UP000176651">
    <property type="component" value="Unassembled WGS sequence"/>
</dbReference>
<protein>
    <recommendedName>
        <fullName evidence="4">DUF3566 domain-containing protein</fullName>
    </recommendedName>
</protein>
<accession>A0A1F4NT32</accession>